<evidence type="ECO:0000256" key="8">
    <source>
        <dbReference type="ARBA" id="ARBA00022927"/>
    </source>
</evidence>
<keyword evidence="8 10" id="KW-0653">Protein transport</keyword>
<evidence type="ECO:0000256" key="9">
    <source>
        <dbReference type="ARBA" id="ARBA00023186"/>
    </source>
</evidence>
<evidence type="ECO:0000313" key="12">
    <source>
        <dbReference type="Proteomes" id="UP001500074"/>
    </source>
</evidence>
<comment type="subunit">
    <text evidence="3 10">Monomer.</text>
</comment>
<dbReference type="CDD" id="cd16325">
    <property type="entry name" value="LolA"/>
    <property type="match status" value="1"/>
</dbReference>
<reference evidence="12" key="1">
    <citation type="journal article" date="2019" name="Int. J. Syst. Evol. Microbiol.">
        <title>The Global Catalogue of Microorganisms (GCM) 10K type strain sequencing project: providing services to taxonomists for standard genome sequencing and annotation.</title>
        <authorList>
            <consortium name="The Broad Institute Genomics Platform"/>
            <consortium name="The Broad Institute Genome Sequencing Center for Infectious Disease"/>
            <person name="Wu L."/>
            <person name="Ma J."/>
        </authorList>
    </citation>
    <scope>NUCLEOTIDE SEQUENCE [LARGE SCALE GENOMIC DNA]</scope>
    <source>
        <strain evidence="12">JCM 18472</strain>
    </source>
</reference>
<comment type="function">
    <text evidence="10">Participates in the translocation of lipoproteins from the inner membrane to the outer membrane. Only forms a complex with a lipoprotein if the residue after the N-terminal Cys is not an aspartate (The Asp acts as a targeting signal to indicate that the lipoprotein should stay in the inner membrane).</text>
</comment>
<name>A0ABP9R098_9GAMM</name>
<keyword evidence="5 10" id="KW-0813">Transport</keyword>
<evidence type="ECO:0000256" key="4">
    <source>
        <dbReference type="ARBA" id="ARBA00014035"/>
    </source>
</evidence>
<accession>A0ABP9R098</accession>
<dbReference type="PANTHER" id="PTHR35869">
    <property type="entry name" value="OUTER-MEMBRANE LIPOPROTEIN CARRIER PROTEIN"/>
    <property type="match status" value="1"/>
</dbReference>
<evidence type="ECO:0000256" key="7">
    <source>
        <dbReference type="ARBA" id="ARBA00022764"/>
    </source>
</evidence>
<dbReference type="Proteomes" id="UP001500074">
    <property type="component" value="Unassembled WGS sequence"/>
</dbReference>
<proteinExistence type="inferred from homology"/>
<organism evidence="11 12">
    <name type="scientific">Modicisalibacter zincidurans</name>
    <dbReference type="NCBI Taxonomy" id="1178777"/>
    <lineage>
        <taxon>Bacteria</taxon>
        <taxon>Pseudomonadati</taxon>
        <taxon>Pseudomonadota</taxon>
        <taxon>Gammaproteobacteria</taxon>
        <taxon>Oceanospirillales</taxon>
        <taxon>Halomonadaceae</taxon>
        <taxon>Modicisalibacter</taxon>
    </lineage>
</organism>
<evidence type="ECO:0000256" key="3">
    <source>
        <dbReference type="ARBA" id="ARBA00011245"/>
    </source>
</evidence>
<comment type="similarity">
    <text evidence="2 10">Belongs to the LolA family.</text>
</comment>
<gene>
    <name evidence="10 11" type="primary">lolA</name>
    <name evidence="11" type="ORF">GCM10023342_02650</name>
</gene>
<dbReference type="NCBIfam" id="TIGR00547">
    <property type="entry name" value="lolA"/>
    <property type="match status" value="1"/>
</dbReference>
<sequence precursor="true">MKRIKILVALTIVLLLAPLSASADSQAASRLAQLLKPINNYEANFEQFILDGSGNRLQRTEGKMWLSRPGRFRWEVNAPYRQIVVSDGEKVYLYDPDLEQVSIQPLDTRVTRTPALLLSGSADALTENYRVSRAQQGTAETFTLVPKTSDTLFESLKLTFDGETFDALQMTDSTGQQTKISFDEVTLNPSLEESRFTFEIPDGVDVIRQG</sequence>
<evidence type="ECO:0000256" key="10">
    <source>
        <dbReference type="HAMAP-Rule" id="MF_00240"/>
    </source>
</evidence>
<dbReference type="InterPro" id="IPR018323">
    <property type="entry name" value="OM_lipoprot_carrier_LolA_Pbac"/>
</dbReference>
<keyword evidence="12" id="KW-1185">Reference proteome</keyword>
<evidence type="ECO:0000313" key="11">
    <source>
        <dbReference type="EMBL" id="GAA5169944.1"/>
    </source>
</evidence>
<dbReference type="InterPro" id="IPR029046">
    <property type="entry name" value="LolA/LolB/LppX"/>
</dbReference>
<dbReference type="PANTHER" id="PTHR35869:SF1">
    <property type="entry name" value="OUTER-MEMBRANE LIPOPROTEIN CARRIER PROTEIN"/>
    <property type="match status" value="1"/>
</dbReference>
<evidence type="ECO:0000256" key="1">
    <source>
        <dbReference type="ARBA" id="ARBA00004418"/>
    </source>
</evidence>
<protein>
    <recommendedName>
        <fullName evidence="4 10">Outer-membrane lipoprotein carrier protein</fullName>
    </recommendedName>
</protein>
<dbReference type="Gene3D" id="2.50.20.10">
    <property type="entry name" value="Lipoprotein localisation LolA/LolB/LppX"/>
    <property type="match status" value="1"/>
</dbReference>
<dbReference type="Pfam" id="PF03548">
    <property type="entry name" value="LolA"/>
    <property type="match status" value="1"/>
</dbReference>
<comment type="subcellular location">
    <subcellularLocation>
        <location evidence="1 10">Periplasm</location>
    </subcellularLocation>
</comment>
<feature type="signal peptide" evidence="10">
    <location>
        <begin position="1"/>
        <end position="23"/>
    </location>
</feature>
<keyword evidence="6 10" id="KW-0732">Signal</keyword>
<dbReference type="SUPFAM" id="SSF89392">
    <property type="entry name" value="Prokaryotic lipoproteins and lipoprotein localization factors"/>
    <property type="match status" value="1"/>
</dbReference>
<feature type="chain" id="PRO_5044904019" description="Outer-membrane lipoprotein carrier protein" evidence="10">
    <location>
        <begin position="24"/>
        <end position="210"/>
    </location>
</feature>
<dbReference type="RefSeq" id="WP_031383959.1">
    <property type="nucleotide sequence ID" value="NZ_BAABKI010000002.1"/>
</dbReference>
<dbReference type="EMBL" id="BAABKI010000002">
    <property type="protein sequence ID" value="GAA5169944.1"/>
    <property type="molecule type" value="Genomic_DNA"/>
</dbReference>
<comment type="caution">
    <text evidence="11">The sequence shown here is derived from an EMBL/GenBank/DDBJ whole genome shotgun (WGS) entry which is preliminary data.</text>
</comment>
<dbReference type="InterPro" id="IPR004564">
    <property type="entry name" value="OM_lipoprot_carrier_LolA-like"/>
</dbReference>
<keyword evidence="9 10" id="KW-0143">Chaperone</keyword>
<keyword evidence="11" id="KW-0449">Lipoprotein</keyword>
<evidence type="ECO:0000256" key="5">
    <source>
        <dbReference type="ARBA" id="ARBA00022448"/>
    </source>
</evidence>
<keyword evidence="7 10" id="KW-0574">Periplasm</keyword>
<evidence type="ECO:0000256" key="6">
    <source>
        <dbReference type="ARBA" id="ARBA00022729"/>
    </source>
</evidence>
<dbReference type="HAMAP" id="MF_00240">
    <property type="entry name" value="LolA"/>
    <property type="match status" value="1"/>
</dbReference>
<evidence type="ECO:0000256" key="2">
    <source>
        <dbReference type="ARBA" id="ARBA00007615"/>
    </source>
</evidence>